<reference evidence="2" key="1">
    <citation type="journal article" date="2019" name="Int. J. Syst. Evol. Microbiol.">
        <title>The Global Catalogue of Microorganisms (GCM) 10K type strain sequencing project: providing services to taxonomists for standard genome sequencing and annotation.</title>
        <authorList>
            <consortium name="The Broad Institute Genomics Platform"/>
            <consortium name="The Broad Institute Genome Sequencing Center for Infectious Disease"/>
            <person name="Wu L."/>
            <person name="Ma J."/>
        </authorList>
    </citation>
    <scope>NUCLEOTIDE SEQUENCE [LARGE SCALE GENOMIC DNA]</scope>
    <source>
        <strain evidence="2">JCM 11574</strain>
    </source>
</reference>
<dbReference type="Proteomes" id="UP001500893">
    <property type="component" value="Unassembled WGS sequence"/>
</dbReference>
<sequence>MSLPTNRKRLIVLLVCAFVVLGGIVTWTTLGGDDGPPACANSKSESLDDVINCAAKISKRCHEHHPGDTAPCARAVTADGDDHNIAKYKNTARDAKAAPSAAATMTPLQQAFEKNRKALYDWYESGLDPIDIKITKMELKPDDYIYVTVNLASDDGHDDGKDAGLDSFNSYHQDDFQTTLKHMTELKDVKGIKTFYSDGKPIKGPALS</sequence>
<organism evidence="1 2">
    <name type="scientific">Streptomyces rameus</name>
    <dbReference type="NCBI Taxonomy" id="68261"/>
    <lineage>
        <taxon>Bacteria</taxon>
        <taxon>Bacillati</taxon>
        <taxon>Actinomycetota</taxon>
        <taxon>Actinomycetes</taxon>
        <taxon>Kitasatosporales</taxon>
        <taxon>Streptomycetaceae</taxon>
        <taxon>Streptomyces</taxon>
    </lineage>
</organism>
<proteinExistence type="predicted"/>
<evidence type="ECO:0000313" key="2">
    <source>
        <dbReference type="Proteomes" id="UP001500893"/>
    </source>
</evidence>
<keyword evidence="2" id="KW-1185">Reference proteome</keyword>
<evidence type="ECO:0000313" key="1">
    <source>
        <dbReference type="EMBL" id="GAA3131788.1"/>
    </source>
</evidence>
<accession>A0ABP6N1C7</accession>
<comment type="caution">
    <text evidence="1">The sequence shown here is derived from an EMBL/GenBank/DDBJ whole genome shotgun (WGS) entry which is preliminary data.</text>
</comment>
<dbReference type="RefSeq" id="WP_345048452.1">
    <property type="nucleotide sequence ID" value="NZ_BAAAVM010000021.1"/>
</dbReference>
<protein>
    <submittedName>
        <fullName evidence="1">Uncharacterized protein</fullName>
    </submittedName>
</protein>
<name>A0ABP6N1C7_9ACTN</name>
<dbReference type="EMBL" id="BAAAVM010000021">
    <property type="protein sequence ID" value="GAA3131788.1"/>
    <property type="molecule type" value="Genomic_DNA"/>
</dbReference>
<gene>
    <name evidence="1" type="ORF">GCM10010521_17100</name>
</gene>